<dbReference type="InterPro" id="IPR052202">
    <property type="entry name" value="Yeast_MetPath_Reg"/>
</dbReference>
<dbReference type="EMBL" id="JAVRRD010000007">
    <property type="protein sequence ID" value="KAK5056528.1"/>
    <property type="molecule type" value="Genomic_DNA"/>
</dbReference>
<dbReference type="GO" id="GO:0008270">
    <property type="term" value="F:zinc ion binding"/>
    <property type="evidence" value="ECO:0007669"/>
    <property type="project" value="InterPro"/>
</dbReference>
<dbReference type="AlphaFoldDB" id="A0AAV9NHD8"/>
<evidence type="ECO:0000256" key="7">
    <source>
        <dbReference type="ARBA" id="ARBA00023242"/>
    </source>
</evidence>
<dbReference type="CDD" id="cd00067">
    <property type="entry name" value="GAL4"/>
    <property type="match status" value="1"/>
</dbReference>
<keyword evidence="6" id="KW-0804">Transcription</keyword>
<name>A0AAV9NHD8_9EURO</name>
<dbReference type="GO" id="GO:0043565">
    <property type="term" value="F:sequence-specific DNA binding"/>
    <property type="evidence" value="ECO:0007669"/>
    <property type="project" value="TreeGrafter"/>
</dbReference>
<dbReference type="Gene3D" id="4.10.240.10">
    <property type="entry name" value="Zn(2)-C6 fungal-type DNA-binding domain"/>
    <property type="match status" value="1"/>
</dbReference>
<proteinExistence type="predicted"/>
<reference evidence="9 10" key="1">
    <citation type="submission" date="2023-08" db="EMBL/GenBank/DDBJ databases">
        <title>Black Yeasts Isolated from many extreme environments.</title>
        <authorList>
            <person name="Coleine C."/>
            <person name="Stajich J.E."/>
            <person name="Selbmann L."/>
        </authorList>
    </citation>
    <scope>NUCLEOTIDE SEQUENCE [LARGE SCALE GENOMIC DNA]</scope>
    <source>
        <strain evidence="9 10">CCFEE 5792</strain>
    </source>
</reference>
<dbReference type="PROSITE" id="PS50048">
    <property type="entry name" value="ZN2_CY6_FUNGAL_2"/>
    <property type="match status" value="1"/>
</dbReference>
<sequence>MSSMSAEPPLTQACQRCWRRKQKCGRQRPQCTECVRAGAQCLPRVWGRVLEGDGDPAFDDGSSARSVIEQMRSRIALLESQEGLSGVRNGDDAALTAHTSESSHVDPSTGTAAAQLEGALLENTTSEVGYLSVAAMSGPDRQDMNAHNSPSFATLVRHTTHLSRDPVSSRRLVNDNSSTPQSQSLLEIQAELTKLCNCDLRFFVDAYIKNAGHIFPCISQARCHEALNTALQSEKNGDALQGHHTASESVMVTCFTASLGILHSAHVRTISHSLQCLMAAALAMLPAAVAETSDIEAVRFLLLAAVLGLHRFEETSSWHFIGLAITKAISAGLHRNKIPESSSDDSQTLLWTLYNLDRACSFVMDRPFSIEDSDMTIELPQATSLATTRPTTVDLHPFFVWSVHYARTMSEWKRQLVPDPEICHSSFAYWRETCHEYVMSTQSGSDQASSDQVSSTILVSVAEAQLTCRALVHLLLQALHSPLPPLSLLQRVRKGLEHEVPQYLASYKAAMDTESLGPNLLDAYDILAAFLGYIYSRQSFVLDQTGKQSQFGTIHIGVAGMRLVTLGMDVLQKISDRFEPILDLKELLWCFLTALESHGQSTTLPGQSSQPTAVHTVREALSESRIPVPPHLALLMERAFS</sequence>
<evidence type="ECO:0000313" key="9">
    <source>
        <dbReference type="EMBL" id="KAK5056528.1"/>
    </source>
</evidence>
<evidence type="ECO:0000256" key="2">
    <source>
        <dbReference type="ARBA" id="ARBA00022723"/>
    </source>
</evidence>
<dbReference type="CDD" id="cd12148">
    <property type="entry name" value="fungal_TF_MHR"/>
    <property type="match status" value="1"/>
</dbReference>
<dbReference type="GO" id="GO:0006351">
    <property type="term" value="P:DNA-templated transcription"/>
    <property type="evidence" value="ECO:0007669"/>
    <property type="project" value="InterPro"/>
</dbReference>
<dbReference type="SMART" id="SM00066">
    <property type="entry name" value="GAL4"/>
    <property type="match status" value="1"/>
</dbReference>
<organism evidence="9 10">
    <name type="scientific">Exophiala bonariae</name>
    <dbReference type="NCBI Taxonomy" id="1690606"/>
    <lineage>
        <taxon>Eukaryota</taxon>
        <taxon>Fungi</taxon>
        <taxon>Dikarya</taxon>
        <taxon>Ascomycota</taxon>
        <taxon>Pezizomycotina</taxon>
        <taxon>Eurotiomycetes</taxon>
        <taxon>Chaetothyriomycetidae</taxon>
        <taxon>Chaetothyriales</taxon>
        <taxon>Herpotrichiellaceae</taxon>
        <taxon>Exophiala</taxon>
    </lineage>
</organism>
<comment type="subcellular location">
    <subcellularLocation>
        <location evidence="1">Nucleus</location>
    </subcellularLocation>
</comment>
<keyword evidence="10" id="KW-1185">Reference proteome</keyword>
<dbReference type="InterPro" id="IPR001138">
    <property type="entry name" value="Zn2Cys6_DnaBD"/>
</dbReference>
<dbReference type="RefSeq" id="XP_064708244.1">
    <property type="nucleotide sequence ID" value="XM_064855584.1"/>
</dbReference>
<dbReference type="Proteomes" id="UP001358417">
    <property type="component" value="Unassembled WGS sequence"/>
</dbReference>
<dbReference type="Pfam" id="PF00172">
    <property type="entry name" value="Zn_clus"/>
    <property type="match status" value="1"/>
</dbReference>
<keyword evidence="2" id="KW-0479">Metal-binding</keyword>
<keyword evidence="3" id="KW-0862">Zinc</keyword>
<dbReference type="InterPro" id="IPR007219">
    <property type="entry name" value="XnlR_reg_dom"/>
</dbReference>
<evidence type="ECO:0000256" key="5">
    <source>
        <dbReference type="ARBA" id="ARBA00023125"/>
    </source>
</evidence>
<evidence type="ECO:0000256" key="4">
    <source>
        <dbReference type="ARBA" id="ARBA00023015"/>
    </source>
</evidence>
<gene>
    <name evidence="9" type="ORF">LTR84_012059</name>
</gene>
<comment type="caution">
    <text evidence="9">The sequence shown here is derived from an EMBL/GenBank/DDBJ whole genome shotgun (WGS) entry which is preliminary data.</text>
</comment>
<evidence type="ECO:0000256" key="3">
    <source>
        <dbReference type="ARBA" id="ARBA00022833"/>
    </source>
</evidence>
<dbReference type="GeneID" id="89980206"/>
<keyword evidence="5" id="KW-0238">DNA-binding</keyword>
<evidence type="ECO:0000256" key="1">
    <source>
        <dbReference type="ARBA" id="ARBA00004123"/>
    </source>
</evidence>
<dbReference type="GO" id="GO:0045944">
    <property type="term" value="P:positive regulation of transcription by RNA polymerase II"/>
    <property type="evidence" value="ECO:0007669"/>
    <property type="project" value="TreeGrafter"/>
</dbReference>
<dbReference type="GO" id="GO:0000981">
    <property type="term" value="F:DNA-binding transcription factor activity, RNA polymerase II-specific"/>
    <property type="evidence" value="ECO:0007669"/>
    <property type="project" value="InterPro"/>
</dbReference>
<keyword evidence="7" id="KW-0539">Nucleus</keyword>
<dbReference type="InterPro" id="IPR036864">
    <property type="entry name" value="Zn2-C6_fun-type_DNA-bd_sf"/>
</dbReference>
<dbReference type="SUPFAM" id="SSF57701">
    <property type="entry name" value="Zn2/Cys6 DNA-binding domain"/>
    <property type="match status" value="1"/>
</dbReference>
<dbReference type="PANTHER" id="PTHR47782:SF14">
    <property type="entry name" value="ZN(II)2CYS6 TRANSCRIPTION FACTOR (EUROFUNG)"/>
    <property type="match status" value="1"/>
</dbReference>
<evidence type="ECO:0000313" key="10">
    <source>
        <dbReference type="Proteomes" id="UP001358417"/>
    </source>
</evidence>
<dbReference type="PROSITE" id="PS00463">
    <property type="entry name" value="ZN2_CY6_FUNGAL_1"/>
    <property type="match status" value="1"/>
</dbReference>
<dbReference type="SMART" id="SM00906">
    <property type="entry name" value="Fungal_trans"/>
    <property type="match status" value="1"/>
</dbReference>
<evidence type="ECO:0000256" key="6">
    <source>
        <dbReference type="ARBA" id="ARBA00023163"/>
    </source>
</evidence>
<feature type="domain" description="Zn(2)-C6 fungal-type" evidence="8">
    <location>
        <begin position="13"/>
        <end position="41"/>
    </location>
</feature>
<dbReference type="PANTHER" id="PTHR47782">
    <property type="entry name" value="ZN(II)2CYS6 TRANSCRIPTION FACTOR (EUROFUNG)-RELATED"/>
    <property type="match status" value="1"/>
</dbReference>
<accession>A0AAV9NHD8</accession>
<protein>
    <recommendedName>
        <fullName evidence="8">Zn(2)-C6 fungal-type domain-containing protein</fullName>
    </recommendedName>
</protein>
<dbReference type="GO" id="GO:0005634">
    <property type="term" value="C:nucleus"/>
    <property type="evidence" value="ECO:0007669"/>
    <property type="project" value="UniProtKB-SubCell"/>
</dbReference>
<dbReference type="Pfam" id="PF04082">
    <property type="entry name" value="Fungal_trans"/>
    <property type="match status" value="1"/>
</dbReference>
<evidence type="ECO:0000259" key="8">
    <source>
        <dbReference type="PROSITE" id="PS50048"/>
    </source>
</evidence>
<keyword evidence="4" id="KW-0805">Transcription regulation</keyword>